<dbReference type="EMBL" id="JACVVK020000075">
    <property type="protein sequence ID" value="KAK7495353.1"/>
    <property type="molecule type" value="Genomic_DNA"/>
</dbReference>
<evidence type="ECO:0000313" key="2">
    <source>
        <dbReference type="Proteomes" id="UP001519460"/>
    </source>
</evidence>
<proteinExistence type="predicted"/>
<accession>A0ABD0L7A3</accession>
<evidence type="ECO:0000313" key="1">
    <source>
        <dbReference type="EMBL" id="KAK7495353.1"/>
    </source>
</evidence>
<comment type="caution">
    <text evidence="1">The sequence shown here is derived from an EMBL/GenBank/DDBJ whole genome shotgun (WGS) entry which is preliminary data.</text>
</comment>
<gene>
    <name evidence="1" type="ORF">BaRGS_00013292</name>
</gene>
<organism evidence="1 2">
    <name type="scientific">Batillaria attramentaria</name>
    <dbReference type="NCBI Taxonomy" id="370345"/>
    <lineage>
        <taxon>Eukaryota</taxon>
        <taxon>Metazoa</taxon>
        <taxon>Spiralia</taxon>
        <taxon>Lophotrochozoa</taxon>
        <taxon>Mollusca</taxon>
        <taxon>Gastropoda</taxon>
        <taxon>Caenogastropoda</taxon>
        <taxon>Sorbeoconcha</taxon>
        <taxon>Cerithioidea</taxon>
        <taxon>Batillariidae</taxon>
        <taxon>Batillaria</taxon>
    </lineage>
</organism>
<reference evidence="1 2" key="1">
    <citation type="journal article" date="2023" name="Sci. Data">
        <title>Genome assembly of the Korean intertidal mud-creeper Batillaria attramentaria.</title>
        <authorList>
            <person name="Patra A.K."/>
            <person name="Ho P.T."/>
            <person name="Jun S."/>
            <person name="Lee S.J."/>
            <person name="Kim Y."/>
            <person name="Won Y.J."/>
        </authorList>
    </citation>
    <scope>NUCLEOTIDE SEQUENCE [LARGE SCALE GENOMIC DNA]</scope>
    <source>
        <strain evidence="1">Wonlab-2016</strain>
    </source>
</reference>
<keyword evidence="2" id="KW-1185">Reference proteome</keyword>
<name>A0ABD0L7A3_9CAEN</name>
<dbReference type="Proteomes" id="UP001519460">
    <property type="component" value="Unassembled WGS sequence"/>
</dbReference>
<protein>
    <submittedName>
        <fullName evidence="1">Uncharacterized protein</fullName>
    </submittedName>
</protein>
<dbReference type="AlphaFoldDB" id="A0ABD0L7A3"/>
<sequence length="113" mass="12775">MIVGRMHATQQLLSGFEPIPCRVRSSPQPWRKNIRESSLFQKSHGVLEALLFEKSTCHGTQILRHTLTLPLPSSYLPDRFWGQMSGDGGGRSRWLMGMLQQDPQQGVDVVQCL</sequence>